<evidence type="ECO:0008006" key="6">
    <source>
        <dbReference type="Google" id="ProtNLM"/>
    </source>
</evidence>
<dbReference type="AlphaFoldDB" id="A0AAW8HAI8"/>
<evidence type="ECO:0000313" key="5">
    <source>
        <dbReference type="Proteomes" id="UP001225042"/>
    </source>
</evidence>
<feature type="compositionally biased region" description="Polar residues" evidence="2">
    <location>
        <begin position="315"/>
        <end position="326"/>
    </location>
</feature>
<gene>
    <name evidence="4" type="ORF">RBJ67_15590</name>
</gene>
<comment type="caution">
    <text evidence="4">The sequence shown here is derived from an EMBL/GenBank/DDBJ whole genome shotgun (WGS) entry which is preliminary data.</text>
</comment>
<feature type="region of interest" description="Disordered" evidence="2">
    <location>
        <begin position="315"/>
        <end position="336"/>
    </location>
</feature>
<name>A0AAW8HAI8_9ENTR</name>
<comment type="subcellular location">
    <subcellularLocation>
        <location evidence="1">Membrane</location>
    </subcellularLocation>
</comment>
<dbReference type="SUPFAM" id="SSF54523">
    <property type="entry name" value="Pili subunits"/>
    <property type="match status" value="1"/>
</dbReference>
<evidence type="ECO:0000256" key="2">
    <source>
        <dbReference type="SAM" id="MobiDB-lite"/>
    </source>
</evidence>
<dbReference type="InterPro" id="IPR045584">
    <property type="entry name" value="Pilin-like"/>
</dbReference>
<dbReference type="Gene3D" id="3.30.1300.30">
    <property type="entry name" value="GSPII I/J protein-like"/>
    <property type="match status" value="1"/>
</dbReference>
<dbReference type="EMBL" id="JAVDKS010000006">
    <property type="protein sequence ID" value="MDQ2257555.1"/>
    <property type="molecule type" value="Genomic_DNA"/>
</dbReference>
<protein>
    <recommendedName>
        <fullName evidence="6">Trimeric autotransporter adhesin YadA-like C-terminal membrane anchor domain-containing protein</fullName>
    </recommendedName>
</protein>
<organism evidence="4 5">
    <name type="scientific">Enterobacter soli</name>
    <dbReference type="NCBI Taxonomy" id="885040"/>
    <lineage>
        <taxon>Bacteria</taxon>
        <taxon>Pseudomonadati</taxon>
        <taxon>Pseudomonadota</taxon>
        <taxon>Gammaproteobacteria</taxon>
        <taxon>Enterobacterales</taxon>
        <taxon>Enterobacteriaceae</taxon>
        <taxon>Enterobacter</taxon>
    </lineage>
</organism>
<feature type="signal peptide" evidence="3">
    <location>
        <begin position="1"/>
        <end position="22"/>
    </location>
</feature>
<keyword evidence="5" id="KW-1185">Reference proteome</keyword>
<feature type="chain" id="PRO_5043443277" description="Trimeric autotransporter adhesin YadA-like C-terminal membrane anchor domain-containing protein" evidence="3">
    <location>
        <begin position="23"/>
        <end position="414"/>
    </location>
</feature>
<evidence type="ECO:0000313" key="4">
    <source>
        <dbReference type="EMBL" id="MDQ2257555.1"/>
    </source>
</evidence>
<sequence>MKTTVKLLASAVALCIVPATYAITPEQALANLQGAQQFSHLANKSYSTAMYNEHLANLAKGNALVMHGPNSTEAIDASQAYDAALKRVAQTRQDARLGRLQVDAAQFALRTAAPQKLLPQLTPQPMNVPTPITQFVPQKTPVLPNQLTPQPMKVPTQITQSVPLKTPVLTTQLTPQPMKVPTSITQFVPQKTPVLPNQLTPQPMKVPTQITQSVPLKTPVLTTQLTPQPMKVPTPVTQTVPTVNPTLYRQDIAKKQAALIAPPVITPTTNRTVIPVTSLKPSTKVPVTPTSGTNTVTTVQHVNTYYIDQATRSKVSNNSDAISQNSEKIDHNAKDIEDTRDDLKRGLNNAAAMSSLHYHSDNAWALSTGTANGDGAALAGGLQKGLTSHVAVNMQASTSFDSGWMAGAGISGDF</sequence>
<feature type="compositionally biased region" description="Basic and acidic residues" evidence="2">
    <location>
        <begin position="327"/>
        <end position="336"/>
    </location>
</feature>
<dbReference type="GO" id="GO:0016020">
    <property type="term" value="C:membrane"/>
    <property type="evidence" value="ECO:0007669"/>
    <property type="project" value="UniProtKB-SubCell"/>
</dbReference>
<accession>A0AAW8HAI8</accession>
<evidence type="ECO:0000256" key="1">
    <source>
        <dbReference type="ARBA" id="ARBA00004370"/>
    </source>
</evidence>
<evidence type="ECO:0000256" key="3">
    <source>
        <dbReference type="SAM" id="SignalP"/>
    </source>
</evidence>
<dbReference type="Proteomes" id="UP001225042">
    <property type="component" value="Unassembled WGS sequence"/>
</dbReference>
<keyword evidence="3" id="KW-0732">Signal</keyword>
<dbReference type="RefSeq" id="WP_306683452.1">
    <property type="nucleotide sequence ID" value="NZ_JAVDKR010000005.1"/>
</dbReference>
<reference evidence="4 5" key="1">
    <citation type="submission" date="2023-08" db="EMBL/GenBank/DDBJ databases">
        <authorList>
            <person name="Dale J."/>
        </authorList>
    </citation>
    <scope>NUCLEOTIDE SEQUENCE [LARGE SCALE GENOMIC DNA]</scope>
    <source>
        <strain evidence="4 5">2023EL-00788</strain>
    </source>
</reference>
<proteinExistence type="predicted"/>